<evidence type="ECO:0000313" key="1">
    <source>
        <dbReference type="EMBL" id="KAJ8433951.1"/>
    </source>
</evidence>
<dbReference type="AlphaFoldDB" id="A0A9Q1QA59"/>
<protein>
    <submittedName>
        <fullName evidence="1">Uncharacterized protein</fullName>
    </submittedName>
</protein>
<dbReference type="GO" id="GO:0006606">
    <property type="term" value="P:protein import into nucleus"/>
    <property type="evidence" value="ECO:0007669"/>
    <property type="project" value="TreeGrafter"/>
</dbReference>
<dbReference type="GO" id="GO:0044611">
    <property type="term" value="C:nuclear pore inner ring"/>
    <property type="evidence" value="ECO:0007669"/>
    <property type="project" value="TreeGrafter"/>
</dbReference>
<dbReference type="Proteomes" id="UP001153076">
    <property type="component" value="Unassembled WGS sequence"/>
</dbReference>
<name>A0A9Q1QA59_9CARY</name>
<gene>
    <name evidence="1" type="ORF">Cgig2_001880</name>
</gene>
<dbReference type="PANTHER" id="PTHR31431">
    <property type="entry name" value="NUCLEOPORIN NUP188 HOMOLOG"/>
    <property type="match status" value="1"/>
</dbReference>
<reference evidence="1" key="1">
    <citation type="submission" date="2022-04" db="EMBL/GenBank/DDBJ databases">
        <title>Carnegiea gigantea Genome sequencing and assembly v2.</title>
        <authorList>
            <person name="Copetti D."/>
            <person name="Sanderson M.J."/>
            <person name="Burquez A."/>
            <person name="Wojciechowski M.F."/>
        </authorList>
    </citation>
    <scope>NUCLEOTIDE SEQUENCE</scope>
    <source>
        <strain evidence="1">SGP5-SGP5p</strain>
        <tissue evidence="1">Aerial part</tissue>
    </source>
</reference>
<keyword evidence="2" id="KW-1185">Reference proteome</keyword>
<organism evidence="1 2">
    <name type="scientific">Carnegiea gigantea</name>
    <dbReference type="NCBI Taxonomy" id="171969"/>
    <lineage>
        <taxon>Eukaryota</taxon>
        <taxon>Viridiplantae</taxon>
        <taxon>Streptophyta</taxon>
        <taxon>Embryophyta</taxon>
        <taxon>Tracheophyta</taxon>
        <taxon>Spermatophyta</taxon>
        <taxon>Magnoliopsida</taxon>
        <taxon>eudicotyledons</taxon>
        <taxon>Gunneridae</taxon>
        <taxon>Pentapetalae</taxon>
        <taxon>Caryophyllales</taxon>
        <taxon>Cactineae</taxon>
        <taxon>Cactaceae</taxon>
        <taxon>Cactoideae</taxon>
        <taxon>Echinocereeae</taxon>
        <taxon>Carnegiea</taxon>
    </lineage>
</organism>
<evidence type="ECO:0000313" key="2">
    <source>
        <dbReference type="Proteomes" id="UP001153076"/>
    </source>
</evidence>
<proteinExistence type="predicted"/>
<dbReference type="EMBL" id="JAKOGI010000511">
    <property type="protein sequence ID" value="KAJ8433951.1"/>
    <property type="molecule type" value="Genomic_DNA"/>
</dbReference>
<dbReference type="OrthoDB" id="552259at2759"/>
<comment type="caution">
    <text evidence="1">The sequence shown here is derived from an EMBL/GenBank/DDBJ whole genome shotgun (WGS) entry which is preliminary data.</text>
</comment>
<dbReference type="InterPro" id="IPR044840">
    <property type="entry name" value="Nup188"/>
</dbReference>
<accession>A0A9Q1QA59</accession>
<dbReference type="GO" id="GO:0006405">
    <property type="term" value="P:RNA export from nucleus"/>
    <property type="evidence" value="ECO:0007669"/>
    <property type="project" value="TreeGrafter"/>
</dbReference>
<dbReference type="PANTHER" id="PTHR31431:SF1">
    <property type="entry name" value="NUCLEOPORIN NUP188"/>
    <property type="match status" value="1"/>
</dbReference>
<sequence length="1223" mass="135612">MAYRGKSLRRSNNIGNPTMGSHNLLEARVENDFVLALVVFSLQYVFVNHEYWKYKVKQDRWKVTLQVLGVLKTCITSIPYLTKFGLTIRDLILSDSSIHSMFFRLVCTTSPALEKLYVSRLYDWKEIDGLQQAICSMLDILVSIFSNFPEDEFPSLPMFYQAVLSTSTKPVPVAVALASLVSYFRNPAIQVGATAALSMLCSTADRFGNANFGLDKIGSFDSRNMGSSNEQTVDSTVQALKSENTTHLVDMLVLYVERSDTLVERNDKVFLSILHLMKALWQGAAHYNNILVTIRKSKKFWKQLSESILLASNKETPSAKNLSEGDAQKFSCFYQCQSAALDIMALEIFLQKKVLHADSLVKQADESSKGRVADGVETSTQASANLRRLEDILLSWSESSALSNLLRSSAACIQDADIYLHAKIAFGLLAAHIIGKLATGDAGSLSLSFSEKISAISEKLITVPAFSELCIQYSQHGYSEGTQIRTLILSDLYYHMQGELEGRCIENGPFKELSQFLMDSKLLQIYRKRFDCELLGAAKIGHLFDFMHLRHDIGLDIWDYSEWKTSKQIAETTLFHLQATNSMVLLVGSRLLALRAIMTVLTLNMGDGRQRNALNRITRDGILSCIDFVCKEFHATVGVVAAAADSPQEVLDFVAAQAELLLCLARHVDDDMPPPTCLIILKTCGFGLKALGESTLPVAEVKVTMGFLLMLLLLVLKSCSVSSPTSSPTDGESDPSGKVSNVCLGLLPVLCRCTETPDQCIISLSTMDVIFKRLLTPSTWLAIIQQHLQLQQLISMLHDEGNFESLPIILKFFLTLASVRGGAEMLIASGFLSSLRVLFSGISDGSMASLIKQEEKFTMRGCKIEKPQFIWGLGLAVLTAIMCSLGESSLCADVIENMISFFFSEKTDVIAYHLSAPDIPSDDHDKKRARALKRHASLSALRETEHTLLLVSFLAKHRSSWIKVTKETGSELRKRIIHLLAFISRTSHRLGQSSTRPPSFLCVPAFKEETDYCRKASFMNSRSGWFGVAAHECIQTPNASDESLKTAVVVKGKAKGNGDSWNPSYFSDAIAAEVYRIALLILKFLCLEAADAARRAEELGFIDLSYFPELPDPDILHGLQEQSFSIVTEVCEANRSKQMQSETQDSCCLLLRILEMALYLEFCVSQICGIRPVLGHVEDFSKALRTLVRATEGQAFMKSSMKQLMQIVSLMYPGMLQSEGIIG</sequence>
<dbReference type="GO" id="GO:0017056">
    <property type="term" value="F:structural constituent of nuclear pore"/>
    <property type="evidence" value="ECO:0007669"/>
    <property type="project" value="InterPro"/>
</dbReference>